<keyword evidence="3" id="KW-0010">Activator</keyword>
<protein>
    <submittedName>
        <fullName evidence="6">MerR family transcriptional regulator</fullName>
    </submittedName>
</protein>
<dbReference type="PANTHER" id="PTHR30204">
    <property type="entry name" value="REDOX-CYCLING DRUG-SENSING TRANSCRIPTIONAL ACTIVATOR SOXR"/>
    <property type="match status" value="1"/>
</dbReference>
<keyword evidence="1" id="KW-0805">Transcription regulation</keyword>
<dbReference type="RefSeq" id="WP_382390979.1">
    <property type="nucleotide sequence ID" value="NZ_JBHUNA010000005.1"/>
</dbReference>
<evidence type="ECO:0000256" key="1">
    <source>
        <dbReference type="ARBA" id="ARBA00023015"/>
    </source>
</evidence>
<keyword evidence="7" id="KW-1185">Reference proteome</keyword>
<dbReference type="Pfam" id="PF13411">
    <property type="entry name" value="MerR_1"/>
    <property type="match status" value="1"/>
</dbReference>
<dbReference type="InterPro" id="IPR036244">
    <property type="entry name" value="TipA-like_antibiotic-bd"/>
</dbReference>
<reference evidence="7" key="1">
    <citation type="journal article" date="2019" name="Int. J. Syst. Evol. Microbiol.">
        <title>The Global Catalogue of Microorganisms (GCM) 10K type strain sequencing project: providing services to taxonomists for standard genome sequencing and annotation.</title>
        <authorList>
            <consortium name="The Broad Institute Genomics Platform"/>
            <consortium name="The Broad Institute Genome Sequencing Center for Infectious Disease"/>
            <person name="Wu L."/>
            <person name="Ma J."/>
        </authorList>
    </citation>
    <scope>NUCLEOTIDE SEQUENCE [LARGE SCALE GENOMIC DNA]</scope>
    <source>
        <strain evidence="7">TISTR 1535</strain>
    </source>
</reference>
<dbReference type="Pfam" id="PF07739">
    <property type="entry name" value="TipAS"/>
    <property type="match status" value="1"/>
</dbReference>
<dbReference type="SUPFAM" id="SSF89082">
    <property type="entry name" value="Antibiotic binding domain of TipA-like multidrug resistance regulators"/>
    <property type="match status" value="1"/>
</dbReference>
<accession>A0ABW5V5X1</accession>
<dbReference type="Gene3D" id="1.10.1660.10">
    <property type="match status" value="1"/>
</dbReference>
<evidence type="ECO:0000313" key="6">
    <source>
        <dbReference type="EMBL" id="MFD2759964.1"/>
    </source>
</evidence>
<evidence type="ECO:0000259" key="5">
    <source>
        <dbReference type="PROSITE" id="PS50937"/>
    </source>
</evidence>
<gene>
    <name evidence="6" type="ORF">ACFSUO_03065</name>
</gene>
<organism evidence="6 7">
    <name type="scientific">Lentibacillus juripiscarius</name>
    <dbReference type="NCBI Taxonomy" id="257446"/>
    <lineage>
        <taxon>Bacteria</taxon>
        <taxon>Bacillati</taxon>
        <taxon>Bacillota</taxon>
        <taxon>Bacilli</taxon>
        <taxon>Bacillales</taxon>
        <taxon>Bacillaceae</taxon>
        <taxon>Lentibacillus</taxon>
    </lineage>
</organism>
<feature type="domain" description="HTH merR-type" evidence="5">
    <location>
        <begin position="1"/>
        <end position="69"/>
    </location>
</feature>
<dbReference type="SUPFAM" id="SSF46955">
    <property type="entry name" value="Putative DNA-binding domain"/>
    <property type="match status" value="1"/>
</dbReference>
<name>A0ABW5V5X1_9BACI</name>
<evidence type="ECO:0000256" key="4">
    <source>
        <dbReference type="ARBA" id="ARBA00023163"/>
    </source>
</evidence>
<dbReference type="InterPro" id="IPR009061">
    <property type="entry name" value="DNA-bd_dom_put_sf"/>
</dbReference>
<proteinExistence type="predicted"/>
<keyword evidence="2" id="KW-0238">DNA-binding</keyword>
<dbReference type="InterPro" id="IPR012925">
    <property type="entry name" value="TipAS_dom"/>
</dbReference>
<evidence type="ECO:0000256" key="3">
    <source>
        <dbReference type="ARBA" id="ARBA00023159"/>
    </source>
</evidence>
<dbReference type="SMART" id="SM00422">
    <property type="entry name" value="HTH_MERR"/>
    <property type="match status" value="1"/>
</dbReference>
<dbReference type="PROSITE" id="PS50937">
    <property type="entry name" value="HTH_MERR_2"/>
    <property type="match status" value="1"/>
</dbReference>
<dbReference type="CDD" id="cd01106">
    <property type="entry name" value="HTH_TipAL-Mta"/>
    <property type="match status" value="1"/>
</dbReference>
<comment type="caution">
    <text evidence="6">The sequence shown here is derived from an EMBL/GenBank/DDBJ whole genome shotgun (WGS) entry which is preliminary data.</text>
</comment>
<sequence length="246" mass="28518">MKVKEVAELVGISVRTLHHYDAIGLLKPEQTTESGYRIYSEKNLETLQQILFFRKLGFPLKKIKDIINSPSFDREEALQVQRNMLLEERARLDNMIATIDKTIHHTKGAIQMSDKEKFAGFDFSHNPYEQEARERWGDKVVDESNAKIDKMSKDEQKVLGEEFDDIYQDLAAIRHKSPDSDEAQAAIKVWYDYLNKIGSYSLDAFKGLGQMYVDDERFTKNIDKYGEGLTVFMRDAMAVYADRNKK</sequence>
<dbReference type="InterPro" id="IPR047057">
    <property type="entry name" value="MerR_fam"/>
</dbReference>
<dbReference type="Proteomes" id="UP001597502">
    <property type="component" value="Unassembled WGS sequence"/>
</dbReference>
<dbReference type="Gene3D" id="1.10.490.50">
    <property type="entry name" value="Antibiotic binding domain of TipA-like multidrug resistance regulators"/>
    <property type="match status" value="1"/>
</dbReference>
<keyword evidence="4" id="KW-0804">Transcription</keyword>
<dbReference type="PANTHER" id="PTHR30204:SF90">
    <property type="entry name" value="HTH-TYPE TRANSCRIPTIONAL ACTIVATOR MTA"/>
    <property type="match status" value="1"/>
</dbReference>
<evidence type="ECO:0000256" key="2">
    <source>
        <dbReference type="ARBA" id="ARBA00023125"/>
    </source>
</evidence>
<dbReference type="EMBL" id="JBHUNA010000005">
    <property type="protein sequence ID" value="MFD2759964.1"/>
    <property type="molecule type" value="Genomic_DNA"/>
</dbReference>
<dbReference type="InterPro" id="IPR000551">
    <property type="entry name" value="MerR-type_HTH_dom"/>
</dbReference>
<evidence type="ECO:0000313" key="7">
    <source>
        <dbReference type="Proteomes" id="UP001597502"/>
    </source>
</evidence>